<evidence type="ECO:0000313" key="2">
    <source>
        <dbReference type="EMBL" id="KAF8444835.1"/>
    </source>
</evidence>
<name>A0AAD4C0V8_BOLED</name>
<feature type="compositionally biased region" description="Polar residues" evidence="1">
    <location>
        <begin position="89"/>
        <end position="130"/>
    </location>
</feature>
<reference evidence="2" key="2">
    <citation type="journal article" date="2020" name="Nat. Commun.">
        <title>Large-scale genome sequencing of mycorrhizal fungi provides insights into the early evolution of symbiotic traits.</title>
        <authorList>
            <person name="Miyauchi S."/>
            <person name="Kiss E."/>
            <person name="Kuo A."/>
            <person name="Drula E."/>
            <person name="Kohler A."/>
            <person name="Sanchez-Garcia M."/>
            <person name="Morin E."/>
            <person name="Andreopoulos B."/>
            <person name="Barry K.W."/>
            <person name="Bonito G."/>
            <person name="Buee M."/>
            <person name="Carver A."/>
            <person name="Chen C."/>
            <person name="Cichocki N."/>
            <person name="Clum A."/>
            <person name="Culley D."/>
            <person name="Crous P.W."/>
            <person name="Fauchery L."/>
            <person name="Girlanda M."/>
            <person name="Hayes R.D."/>
            <person name="Keri Z."/>
            <person name="LaButti K."/>
            <person name="Lipzen A."/>
            <person name="Lombard V."/>
            <person name="Magnuson J."/>
            <person name="Maillard F."/>
            <person name="Murat C."/>
            <person name="Nolan M."/>
            <person name="Ohm R.A."/>
            <person name="Pangilinan J."/>
            <person name="Pereira M.F."/>
            <person name="Perotto S."/>
            <person name="Peter M."/>
            <person name="Pfister S."/>
            <person name="Riley R."/>
            <person name="Sitrit Y."/>
            <person name="Stielow J.B."/>
            <person name="Szollosi G."/>
            <person name="Zifcakova L."/>
            <person name="Stursova M."/>
            <person name="Spatafora J.W."/>
            <person name="Tedersoo L."/>
            <person name="Vaario L.M."/>
            <person name="Yamada A."/>
            <person name="Yan M."/>
            <person name="Wang P."/>
            <person name="Xu J."/>
            <person name="Bruns T."/>
            <person name="Baldrian P."/>
            <person name="Vilgalys R."/>
            <person name="Dunand C."/>
            <person name="Henrissat B."/>
            <person name="Grigoriev I.V."/>
            <person name="Hibbett D."/>
            <person name="Nagy L.G."/>
            <person name="Martin F.M."/>
        </authorList>
    </citation>
    <scope>NUCLEOTIDE SEQUENCE</scope>
    <source>
        <strain evidence="2">BED1</strain>
    </source>
</reference>
<dbReference type="AlphaFoldDB" id="A0AAD4C0V8"/>
<feature type="region of interest" description="Disordered" evidence="1">
    <location>
        <begin position="1"/>
        <end position="56"/>
    </location>
</feature>
<evidence type="ECO:0000256" key="1">
    <source>
        <dbReference type="SAM" id="MobiDB-lite"/>
    </source>
</evidence>
<feature type="region of interest" description="Disordered" evidence="1">
    <location>
        <begin position="69"/>
        <end position="139"/>
    </location>
</feature>
<proteinExistence type="predicted"/>
<evidence type="ECO:0000313" key="3">
    <source>
        <dbReference type="Proteomes" id="UP001194468"/>
    </source>
</evidence>
<sequence>MVNVNAPFPFNLHDQEHSSSQSSRDVSGSRPPSPPPLRHLHKSPSTTSLPDGLPLVVGPAASILNIRLVKSARSTHSTRGRSQRIGDSISRTPVPISQSELALDEQNTPRAQLPTSPLEQTTHPPDNSETPPCYPEDFNIHDAGAVARSWGD</sequence>
<organism evidence="2 3">
    <name type="scientific">Boletus edulis BED1</name>
    <dbReference type="NCBI Taxonomy" id="1328754"/>
    <lineage>
        <taxon>Eukaryota</taxon>
        <taxon>Fungi</taxon>
        <taxon>Dikarya</taxon>
        <taxon>Basidiomycota</taxon>
        <taxon>Agaricomycotina</taxon>
        <taxon>Agaricomycetes</taxon>
        <taxon>Agaricomycetidae</taxon>
        <taxon>Boletales</taxon>
        <taxon>Boletineae</taxon>
        <taxon>Boletaceae</taxon>
        <taxon>Boletoideae</taxon>
        <taxon>Boletus</taxon>
    </lineage>
</organism>
<dbReference type="Proteomes" id="UP001194468">
    <property type="component" value="Unassembled WGS sequence"/>
</dbReference>
<keyword evidence="3" id="KW-1185">Reference proteome</keyword>
<gene>
    <name evidence="2" type="ORF">L210DRAFT_3531124</name>
</gene>
<dbReference type="EMBL" id="WHUW01000006">
    <property type="protein sequence ID" value="KAF8444835.1"/>
    <property type="molecule type" value="Genomic_DNA"/>
</dbReference>
<protein>
    <submittedName>
        <fullName evidence="2">Uncharacterized protein</fullName>
    </submittedName>
</protein>
<accession>A0AAD4C0V8</accession>
<reference evidence="2" key="1">
    <citation type="submission" date="2019-10" db="EMBL/GenBank/DDBJ databases">
        <authorList>
            <consortium name="DOE Joint Genome Institute"/>
            <person name="Kuo A."/>
            <person name="Miyauchi S."/>
            <person name="Kiss E."/>
            <person name="Drula E."/>
            <person name="Kohler A."/>
            <person name="Sanchez-Garcia M."/>
            <person name="Andreopoulos B."/>
            <person name="Barry K.W."/>
            <person name="Bonito G."/>
            <person name="Buee M."/>
            <person name="Carver A."/>
            <person name="Chen C."/>
            <person name="Cichocki N."/>
            <person name="Clum A."/>
            <person name="Culley D."/>
            <person name="Crous P.W."/>
            <person name="Fauchery L."/>
            <person name="Girlanda M."/>
            <person name="Hayes R."/>
            <person name="Keri Z."/>
            <person name="LaButti K."/>
            <person name="Lipzen A."/>
            <person name="Lombard V."/>
            <person name="Magnuson J."/>
            <person name="Maillard F."/>
            <person name="Morin E."/>
            <person name="Murat C."/>
            <person name="Nolan M."/>
            <person name="Ohm R."/>
            <person name="Pangilinan J."/>
            <person name="Pereira M."/>
            <person name="Perotto S."/>
            <person name="Peter M."/>
            <person name="Riley R."/>
            <person name="Sitrit Y."/>
            <person name="Stielow B."/>
            <person name="Szollosi G."/>
            <person name="Zifcakova L."/>
            <person name="Stursova M."/>
            <person name="Spatafora J.W."/>
            <person name="Tedersoo L."/>
            <person name="Vaario L.-M."/>
            <person name="Yamada A."/>
            <person name="Yan M."/>
            <person name="Wang P."/>
            <person name="Xu J."/>
            <person name="Bruns T."/>
            <person name="Baldrian P."/>
            <person name="Vilgalys R."/>
            <person name="Henrissat B."/>
            <person name="Grigoriev I.V."/>
            <person name="Hibbett D."/>
            <person name="Nagy L.G."/>
            <person name="Martin F.M."/>
        </authorList>
    </citation>
    <scope>NUCLEOTIDE SEQUENCE</scope>
    <source>
        <strain evidence="2">BED1</strain>
    </source>
</reference>
<feature type="compositionally biased region" description="Low complexity" evidence="1">
    <location>
        <begin position="18"/>
        <end position="30"/>
    </location>
</feature>
<comment type="caution">
    <text evidence="2">The sequence shown here is derived from an EMBL/GenBank/DDBJ whole genome shotgun (WGS) entry which is preliminary data.</text>
</comment>